<proteinExistence type="predicted"/>
<evidence type="ECO:0000313" key="3">
    <source>
        <dbReference type="Proteomes" id="UP000325902"/>
    </source>
</evidence>
<sequence length="80" mass="9009">MKYATVALALFAATGLCSPRRQMPFDDDTPQICWRLCATEDLQCPENWESKQFGDCWTCCRSIQEATAQTPTTAKNVICK</sequence>
<evidence type="ECO:0000313" key="2">
    <source>
        <dbReference type="EMBL" id="KAB2576748.1"/>
    </source>
</evidence>
<reference evidence="2 3" key="1">
    <citation type="journal article" date="2019" name="Sci. Rep.">
        <title>A multi-omics analysis of the grapevine pathogen Lasiodiplodia theobromae reveals that temperature affects the expression of virulence- and pathogenicity-related genes.</title>
        <authorList>
            <person name="Felix C."/>
            <person name="Meneses R."/>
            <person name="Goncalves M.F.M."/>
            <person name="Tilleman L."/>
            <person name="Duarte A.S."/>
            <person name="Jorrin-Novo J.V."/>
            <person name="Van de Peer Y."/>
            <person name="Deforce D."/>
            <person name="Van Nieuwerburgh F."/>
            <person name="Esteves A.C."/>
            <person name="Alves A."/>
        </authorList>
    </citation>
    <scope>NUCLEOTIDE SEQUENCE [LARGE SCALE GENOMIC DNA]</scope>
    <source>
        <strain evidence="2 3">LA-SOL3</strain>
    </source>
</reference>
<organism evidence="2 3">
    <name type="scientific">Lasiodiplodia theobromae</name>
    <dbReference type="NCBI Taxonomy" id="45133"/>
    <lineage>
        <taxon>Eukaryota</taxon>
        <taxon>Fungi</taxon>
        <taxon>Dikarya</taxon>
        <taxon>Ascomycota</taxon>
        <taxon>Pezizomycotina</taxon>
        <taxon>Dothideomycetes</taxon>
        <taxon>Dothideomycetes incertae sedis</taxon>
        <taxon>Botryosphaeriales</taxon>
        <taxon>Botryosphaeriaceae</taxon>
        <taxon>Lasiodiplodia</taxon>
    </lineage>
</organism>
<name>A0A5N5DFZ9_9PEZI</name>
<protein>
    <submittedName>
        <fullName evidence="2">Uncharacterized protein</fullName>
    </submittedName>
</protein>
<dbReference type="Proteomes" id="UP000325902">
    <property type="component" value="Unassembled WGS sequence"/>
</dbReference>
<accession>A0A5N5DFZ9</accession>
<keyword evidence="3" id="KW-1185">Reference proteome</keyword>
<keyword evidence="1" id="KW-0732">Signal</keyword>
<comment type="caution">
    <text evidence="2">The sequence shown here is derived from an EMBL/GenBank/DDBJ whole genome shotgun (WGS) entry which is preliminary data.</text>
</comment>
<gene>
    <name evidence="2" type="ORF">DBV05_g4486</name>
</gene>
<dbReference type="OrthoDB" id="3886427at2759"/>
<feature type="chain" id="PRO_5025006428" evidence="1">
    <location>
        <begin position="20"/>
        <end position="80"/>
    </location>
</feature>
<dbReference type="EMBL" id="VCHE01000021">
    <property type="protein sequence ID" value="KAB2576748.1"/>
    <property type="molecule type" value="Genomic_DNA"/>
</dbReference>
<dbReference type="AlphaFoldDB" id="A0A5N5DFZ9"/>
<feature type="signal peptide" evidence="1">
    <location>
        <begin position="1"/>
        <end position="19"/>
    </location>
</feature>
<evidence type="ECO:0000256" key="1">
    <source>
        <dbReference type="SAM" id="SignalP"/>
    </source>
</evidence>